<dbReference type="OrthoDB" id="26935at2157"/>
<gene>
    <name evidence="4" type="ordered locus">TUZN_1110</name>
</gene>
<reference evidence="4 5" key="1">
    <citation type="journal article" date="2011" name="J. Bacteriol.">
        <title>Complete genome sequence of the thermoacidophilic crenarchaeon Thermoproteus uzoniensis 768-20.</title>
        <authorList>
            <person name="Mardanov A.V."/>
            <person name="Gumerov V.M."/>
            <person name="Beletsky A.V."/>
            <person name="Prokofeva M.I."/>
            <person name="Bonch-Osmolovskaya E.A."/>
            <person name="Ravin N.V."/>
            <person name="Skryabin K.G."/>
        </authorList>
    </citation>
    <scope>NUCLEOTIDE SEQUENCE [LARGE SCALE GENOMIC DNA]</scope>
    <source>
        <strain evidence="4 5">768-20</strain>
    </source>
</reference>
<dbReference type="HOGENOM" id="CLU_013985_19_1_2"/>
<evidence type="ECO:0000256" key="2">
    <source>
        <dbReference type="ARBA" id="ARBA00023315"/>
    </source>
</evidence>
<dbReference type="Gene3D" id="3.40.630.30">
    <property type="match status" value="1"/>
</dbReference>
<accession>F2L0A8</accession>
<dbReference type="InterPro" id="IPR050832">
    <property type="entry name" value="Bact_Acetyltransf"/>
</dbReference>
<dbReference type="InterPro" id="IPR016181">
    <property type="entry name" value="Acyl_CoA_acyltransferase"/>
</dbReference>
<dbReference type="InterPro" id="IPR000182">
    <property type="entry name" value="GNAT_dom"/>
</dbReference>
<dbReference type="KEGG" id="tuz:TUZN_1110"/>
<dbReference type="AlphaFoldDB" id="F2L0A8"/>
<feature type="domain" description="N-acetyltransferase" evidence="3">
    <location>
        <begin position="5"/>
        <end position="182"/>
    </location>
</feature>
<dbReference type="Pfam" id="PF00583">
    <property type="entry name" value="Acetyltransf_1"/>
    <property type="match status" value="1"/>
</dbReference>
<dbReference type="Proteomes" id="UP000008138">
    <property type="component" value="Chromosome"/>
</dbReference>
<dbReference type="STRING" id="999630.TUZN_1110"/>
<dbReference type="CDD" id="cd04301">
    <property type="entry name" value="NAT_SF"/>
    <property type="match status" value="1"/>
</dbReference>
<dbReference type="PANTHER" id="PTHR43877:SF1">
    <property type="entry name" value="ACETYLTRANSFERASE"/>
    <property type="match status" value="1"/>
</dbReference>
<keyword evidence="1" id="KW-0808">Transferase</keyword>
<dbReference type="GeneID" id="10360639"/>
<dbReference type="PROSITE" id="PS51186">
    <property type="entry name" value="GNAT"/>
    <property type="match status" value="1"/>
</dbReference>
<evidence type="ECO:0000313" key="4">
    <source>
        <dbReference type="EMBL" id="AEA12590.1"/>
    </source>
</evidence>
<dbReference type="RefSeq" id="WP_013679926.1">
    <property type="nucleotide sequence ID" value="NC_015315.1"/>
</dbReference>
<organism evidence="4 5">
    <name type="scientific">Thermoproteus uzoniensis (strain 768-20)</name>
    <dbReference type="NCBI Taxonomy" id="999630"/>
    <lineage>
        <taxon>Archaea</taxon>
        <taxon>Thermoproteota</taxon>
        <taxon>Thermoprotei</taxon>
        <taxon>Thermoproteales</taxon>
        <taxon>Thermoproteaceae</taxon>
        <taxon>Thermoproteus</taxon>
    </lineage>
</organism>
<evidence type="ECO:0000313" key="5">
    <source>
        <dbReference type="Proteomes" id="UP000008138"/>
    </source>
</evidence>
<name>F2L0A8_THEU7</name>
<keyword evidence="5" id="KW-1185">Reference proteome</keyword>
<reference key="2">
    <citation type="submission" date="2011-03" db="EMBL/GenBank/DDBJ databases">
        <title>Complete genome sequence of the thermoacidophilic crenarchaeon Thermoproteus uzoniensis 768-20.</title>
        <authorList>
            <person name="Mardanov A.V."/>
            <person name="Gumerov V.M."/>
            <person name="Beletsky A.V."/>
            <person name="Prokofeva M.I."/>
            <person name="Bonch-Osmolovskaya E.A."/>
            <person name="Ravin N.V."/>
            <person name="Skryabin K.G."/>
        </authorList>
    </citation>
    <scope>NUCLEOTIDE SEQUENCE</scope>
    <source>
        <strain>768-20</strain>
    </source>
</reference>
<dbReference type="EMBL" id="CP002590">
    <property type="protein sequence ID" value="AEA12590.1"/>
    <property type="molecule type" value="Genomic_DNA"/>
</dbReference>
<dbReference type="GO" id="GO:0016747">
    <property type="term" value="F:acyltransferase activity, transferring groups other than amino-acyl groups"/>
    <property type="evidence" value="ECO:0007669"/>
    <property type="project" value="InterPro"/>
</dbReference>
<dbReference type="PANTHER" id="PTHR43877">
    <property type="entry name" value="AMINOALKYLPHOSPHONATE N-ACETYLTRANSFERASE-RELATED-RELATED"/>
    <property type="match status" value="1"/>
</dbReference>
<protein>
    <recommendedName>
        <fullName evidence="3">N-acetyltransferase domain-containing protein</fullName>
    </recommendedName>
</protein>
<keyword evidence="2" id="KW-0012">Acyltransferase</keyword>
<dbReference type="eggNOG" id="arCOG00830">
    <property type="taxonomic scope" value="Archaea"/>
</dbReference>
<evidence type="ECO:0000256" key="1">
    <source>
        <dbReference type="ARBA" id="ARBA00022679"/>
    </source>
</evidence>
<sequence length="190" mass="21475">MHPGVVVRDLKPEDFWQAIDLYYGYYKEVEEDPERLGREVGLTLEERPPSLADEFAWFSETLKALERGDAVFKVAEAGGRLVGTCEIRRNRRRGFGHLGVLGIAVAREWRGRGVGRALLEAALADACGRRLFDLVVLEVMAVNERAVKLYERLGFARYGYLPGGAKVRGRAFDVVYMYRECNRPHAARGI</sequence>
<dbReference type="SUPFAM" id="SSF55729">
    <property type="entry name" value="Acyl-CoA N-acyltransferases (Nat)"/>
    <property type="match status" value="1"/>
</dbReference>
<evidence type="ECO:0000259" key="3">
    <source>
        <dbReference type="PROSITE" id="PS51186"/>
    </source>
</evidence>
<proteinExistence type="predicted"/>